<feature type="non-terminal residue" evidence="9">
    <location>
        <position position="435"/>
    </location>
</feature>
<evidence type="ECO:0000256" key="2">
    <source>
        <dbReference type="ARBA" id="ARBA00022723"/>
    </source>
</evidence>
<dbReference type="OrthoDB" id="6628579at2759"/>
<dbReference type="PROSITE" id="PS50157">
    <property type="entry name" value="ZINC_FINGER_C2H2_2"/>
    <property type="match status" value="1"/>
</dbReference>
<keyword evidence="6" id="KW-0539">Nucleus</keyword>
<organism evidence="9 10">
    <name type="scientific">Nesidiocoris tenuis</name>
    <dbReference type="NCBI Taxonomy" id="355587"/>
    <lineage>
        <taxon>Eukaryota</taxon>
        <taxon>Metazoa</taxon>
        <taxon>Ecdysozoa</taxon>
        <taxon>Arthropoda</taxon>
        <taxon>Hexapoda</taxon>
        <taxon>Insecta</taxon>
        <taxon>Pterygota</taxon>
        <taxon>Neoptera</taxon>
        <taxon>Paraneoptera</taxon>
        <taxon>Hemiptera</taxon>
        <taxon>Heteroptera</taxon>
        <taxon>Panheteroptera</taxon>
        <taxon>Cimicomorpha</taxon>
        <taxon>Miridae</taxon>
        <taxon>Dicyphina</taxon>
        <taxon>Nesidiocoris</taxon>
    </lineage>
</organism>
<dbReference type="GO" id="GO:0008270">
    <property type="term" value="F:zinc ion binding"/>
    <property type="evidence" value="ECO:0007669"/>
    <property type="project" value="UniProtKB-KW"/>
</dbReference>
<keyword evidence="10" id="KW-1185">Reference proteome</keyword>
<comment type="subcellular location">
    <subcellularLocation>
        <location evidence="1">Nucleus</location>
    </subcellularLocation>
</comment>
<protein>
    <recommendedName>
        <fullName evidence="8">C2H2-type domain-containing protein</fullName>
    </recommendedName>
</protein>
<evidence type="ECO:0000313" key="9">
    <source>
        <dbReference type="EMBL" id="CAB0016851.1"/>
    </source>
</evidence>
<dbReference type="InterPro" id="IPR013087">
    <property type="entry name" value="Znf_C2H2_type"/>
</dbReference>
<accession>A0A6H5HJI5</accession>
<dbReference type="GO" id="GO:0005634">
    <property type="term" value="C:nucleus"/>
    <property type="evidence" value="ECO:0007669"/>
    <property type="project" value="UniProtKB-SubCell"/>
</dbReference>
<keyword evidence="4 7" id="KW-0863">Zinc-finger</keyword>
<evidence type="ECO:0000256" key="4">
    <source>
        <dbReference type="ARBA" id="ARBA00022771"/>
    </source>
</evidence>
<dbReference type="EMBL" id="CADCXU010030613">
    <property type="protein sequence ID" value="CAB0016851.1"/>
    <property type="molecule type" value="Genomic_DNA"/>
</dbReference>
<dbReference type="Proteomes" id="UP000479000">
    <property type="component" value="Unassembled WGS sequence"/>
</dbReference>
<keyword evidence="3" id="KW-0677">Repeat</keyword>
<evidence type="ECO:0000256" key="5">
    <source>
        <dbReference type="ARBA" id="ARBA00022833"/>
    </source>
</evidence>
<evidence type="ECO:0000256" key="1">
    <source>
        <dbReference type="ARBA" id="ARBA00004123"/>
    </source>
</evidence>
<dbReference type="Gene3D" id="3.30.160.60">
    <property type="entry name" value="Classic Zinc Finger"/>
    <property type="match status" value="2"/>
</dbReference>
<proteinExistence type="predicted"/>
<dbReference type="SMART" id="SM00355">
    <property type="entry name" value="ZnF_C2H2"/>
    <property type="match status" value="3"/>
</dbReference>
<evidence type="ECO:0000313" key="10">
    <source>
        <dbReference type="Proteomes" id="UP000479000"/>
    </source>
</evidence>
<evidence type="ECO:0000256" key="6">
    <source>
        <dbReference type="ARBA" id="ARBA00023242"/>
    </source>
</evidence>
<reference evidence="9 10" key="1">
    <citation type="submission" date="2020-02" db="EMBL/GenBank/DDBJ databases">
        <authorList>
            <person name="Ferguson B K."/>
        </authorList>
    </citation>
    <scope>NUCLEOTIDE SEQUENCE [LARGE SCALE GENOMIC DNA]</scope>
</reference>
<evidence type="ECO:0000256" key="3">
    <source>
        <dbReference type="ARBA" id="ARBA00022737"/>
    </source>
</evidence>
<keyword evidence="5" id="KW-0862">Zinc</keyword>
<sequence length="435" mass="49473">MIRAIVGTFENQYLKCPRPELFLLSSSNIVSHQSDLIAFFGADSDQFLSEFSYDVGAPHVCKCGKSYKAKGSLARHRKYECGKEPQFQCPYCPHRSKLKEHLKTHIVAKHVELCNDDDVSEKGLRCRCGKKYKSLRSLSTHMTNGCDQLAAVALSLMENSIALAGRNTNTKRVCTPTSAIYSDDLSGKRFYCHCGRSYRDKRNLKRHVLYECGKEATFQCPHCCYKAKRKGSLRIHIGVKHWNGSRNRHRRTFLADLYWWTVASFATAGSRTSARKAVIHPSMIPEHDPTSMGRHCRCQCGRTYKHRRSLWRHRKYECGHEARFSCAHCSHVSKRLENMKKHIAMISKKIQYFSCQSAYLLGGRSPPTSSKAPVMVREQMLANSTVNAGKRTSTREIFTPTRNTSAAANLSLDALTARTRPSKKFTSRFICQILI</sequence>
<name>A0A6H5HJI5_9HEMI</name>
<evidence type="ECO:0000256" key="7">
    <source>
        <dbReference type="PROSITE-ProRule" id="PRU00042"/>
    </source>
</evidence>
<feature type="domain" description="C2H2-type" evidence="8">
    <location>
        <begin position="294"/>
        <end position="322"/>
    </location>
</feature>
<dbReference type="InterPro" id="IPR050888">
    <property type="entry name" value="ZnF_C2H2-type_TF"/>
</dbReference>
<keyword evidence="2" id="KW-0479">Metal-binding</keyword>
<gene>
    <name evidence="9" type="ORF">NTEN_LOCUS20978</name>
</gene>
<evidence type="ECO:0000259" key="8">
    <source>
        <dbReference type="PROSITE" id="PS50157"/>
    </source>
</evidence>
<dbReference type="PANTHER" id="PTHR24406">
    <property type="entry name" value="TRANSCRIPTIONAL REPRESSOR CTCFL-RELATED"/>
    <property type="match status" value="1"/>
</dbReference>
<dbReference type="AlphaFoldDB" id="A0A6H5HJI5"/>